<keyword evidence="3" id="KW-1185">Reference proteome</keyword>
<feature type="compositionally biased region" description="Acidic residues" evidence="1">
    <location>
        <begin position="142"/>
        <end position="155"/>
    </location>
</feature>
<dbReference type="EMBL" id="VSWD01000003">
    <property type="protein sequence ID" value="KAK3106137.1"/>
    <property type="molecule type" value="Genomic_DNA"/>
</dbReference>
<comment type="caution">
    <text evidence="2">The sequence shown here is derived from an EMBL/GenBank/DDBJ whole genome shotgun (WGS) entry which is preliminary data.</text>
</comment>
<reference evidence="2" key="1">
    <citation type="submission" date="2019-08" db="EMBL/GenBank/DDBJ databases">
        <title>The improved chromosome-level genome for the pearl oyster Pinctada fucata martensii using PacBio sequencing and Hi-C.</title>
        <authorList>
            <person name="Zheng Z."/>
        </authorList>
    </citation>
    <scope>NUCLEOTIDE SEQUENCE</scope>
    <source>
        <strain evidence="2">ZZ-2019</strain>
        <tissue evidence="2">Adductor muscle</tissue>
    </source>
</reference>
<dbReference type="AlphaFoldDB" id="A0AA88YUV2"/>
<sequence length="290" mass="33925">MTTSKPYGYLLIDLKPFTPDHLRLRTDIIGTNQSNAPTNQPMKTDYDVEATCSNHRSPARNAINRVTPEDFGHLEQISGSEQTCFQDQAMSSCDDCGIVFENVHDLQRHIKKWCPENEDRKRKREDIEGDEVVFKKVKESDNIEEEDEEEEEDHEDQVFDALMDKASTDNEEVWEEKYNKYLKEGMNDSKAESKANEKMKGIYMKDFMAKYANLIEYSLLLRNGSIHKQIMDDIEEFIDEGYDIHHATKLSLNKNRHLLEEMWDDDDEMEVDQKESDEEESDEDSDDNDL</sequence>
<proteinExistence type="predicted"/>
<evidence type="ECO:0000313" key="2">
    <source>
        <dbReference type="EMBL" id="KAK3106137.1"/>
    </source>
</evidence>
<evidence type="ECO:0000313" key="3">
    <source>
        <dbReference type="Proteomes" id="UP001186944"/>
    </source>
</evidence>
<feature type="region of interest" description="Disordered" evidence="1">
    <location>
        <begin position="136"/>
        <end position="157"/>
    </location>
</feature>
<gene>
    <name evidence="2" type="ORF">FSP39_013511</name>
</gene>
<accession>A0AA88YUV2</accession>
<feature type="region of interest" description="Disordered" evidence="1">
    <location>
        <begin position="263"/>
        <end position="290"/>
    </location>
</feature>
<organism evidence="2 3">
    <name type="scientific">Pinctada imbricata</name>
    <name type="common">Atlantic pearl-oyster</name>
    <name type="synonym">Pinctada martensii</name>
    <dbReference type="NCBI Taxonomy" id="66713"/>
    <lineage>
        <taxon>Eukaryota</taxon>
        <taxon>Metazoa</taxon>
        <taxon>Spiralia</taxon>
        <taxon>Lophotrochozoa</taxon>
        <taxon>Mollusca</taxon>
        <taxon>Bivalvia</taxon>
        <taxon>Autobranchia</taxon>
        <taxon>Pteriomorphia</taxon>
        <taxon>Pterioida</taxon>
        <taxon>Pterioidea</taxon>
        <taxon>Pteriidae</taxon>
        <taxon>Pinctada</taxon>
    </lineage>
</organism>
<name>A0AA88YUV2_PINIB</name>
<protein>
    <submittedName>
        <fullName evidence="2">Uncharacterized protein</fullName>
    </submittedName>
</protein>
<dbReference type="Proteomes" id="UP001186944">
    <property type="component" value="Unassembled WGS sequence"/>
</dbReference>
<evidence type="ECO:0000256" key="1">
    <source>
        <dbReference type="SAM" id="MobiDB-lite"/>
    </source>
</evidence>